<dbReference type="InterPro" id="IPR033985">
    <property type="entry name" value="SusD-like_N"/>
</dbReference>
<keyword evidence="3" id="KW-1185">Reference proteome</keyword>
<evidence type="ECO:0000313" key="2">
    <source>
        <dbReference type="EMBL" id="OHX68093.1"/>
    </source>
</evidence>
<reference evidence="2 3" key="1">
    <citation type="journal article" date="2012" name="Int. J. Syst. Evol. Microbiol.">
        <title>Flammeovirga pacifica sp. nov., isolated from deep-sea sediment.</title>
        <authorList>
            <person name="Xu H."/>
            <person name="Fu Y."/>
            <person name="Yang N."/>
            <person name="Ding Z."/>
            <person name="Lai Q."/>
            <person name="Zeng R."/>
        </authorList>
    </citation>
    <scope>NUCLEOTIDE SEQUENCE [LARGE SCALE GENOMIC DNA]</scope>
    <source>
        <strain evidence="3">DSM 24597 / LMG 26175 / WPAGA1</strain>
    </source>
</reference>
<evidence type="ECO:0000259" key="1">
    <source>
        <dbReference type="Pfam" id="PF14322"/>
    </source>
</evidence>
<dbReference type="GO" id="GO:0009279">
    <property type="term" value="C:cell outer membrane"/>
    <property type="evidence" value="ECO:0007669"/>
    <property type="project" value="UniProtKB-SubCell"/>
</dbReference>
<dbReference type="Gene3D" id="1.25.40.390">
    <property type="match status" value="1"/>
</dbReference>
<comment type="caution">
    <text evidence="2">The sequence shown here is derived from an EMBL/GenBank/DDBJ whole genome shotgun (WGS) entry which is preliminary data.</text>
</comment>
<name>A0A1S1Z4L0_FLAPC</name>
<feature type="domain" description="SusD-like N-terminal" evidence="1">
    <location>
        <begin position="38"/>
        <end position="234"/>
    </location>
</feature>
<dbReference type="SUPFAM" id="SSF48452">
    <property type="entry name" value="TPR-like"/>
    <property type="match status" value="1"/>
</dbReference>
<dbReference type="Proteomes" id="UP000179797">
    <property type="component" value="Unassembled WGS sequence"/>
</dbReference>
<dbReference type="EMBL" id="JRYR02000001">
    <property type="protein sequence ID" value="OHX68093.1"/>
    <property type="molecule type" value="Genomic_DNA"/>
</dbReference>
<dbReference type="Pfam" id="PF14322">
    <property type="entry name" value="SusD-like_3"/>
    <property type="match status" value="1"/>
</dbReference>
<gene>
    <name evidence="2" type="ORF">NH26_17950</name>
</gene>
<organism evidence="2 3">
    <name type="scientific">Flammeovirga pacifica</name>
    <dbReference type="NCBI Taxonomy" id="915059"/>
    <lineage>
        <taxon>Bacteria</taxon>
        <taxon>Pseudomonadati</taxon>
        <taxon>Bacteroidota</taxon>
        <taxon>Cytophagia</taxon>
        <taxon>Cytophagales</taxon>
        <taxon>Flammeovirgaceae</taxon>
        <taxon>Flammeovirga</taxon>
    </lineage>
</organism>
<dbReference type="PROSITE" id="PS51257">
    <property type="entry name" value="PROKAR_LIPOPROTEIN"/>
    <property type="match status" value="1"/>
</dbReference>
<dbReference type="AlphaFoldDB" id="A0A1S1Z4L0"/>
<dbReference type="InterPro" id="IPR011990">
    <property type="entry name" value="TPR-like_helical_dom_sf"/>
</dbReference>
<dbReference type="STRING" id="915059.NH26_17950"/>
<accession>A0A1S1Z4L0</accession>
<evidence type="ECO:0000313" key="3">
    <source>
        <dbReference type="Proteomes" id="UP000179797"/>
    </source>
</evidence>
<sequence length="460" mass="53068">MSLSKPTNLMKNLILFIFFTLTLSACSLIDIDPDNVVSSDKAFDDVIYYQQALNKVYYDLTVPTNNISATDYATDDFSNVIEGYAQMNYFIYLWDYQARPQPTLWNQQYTLIAATNVIIDNYDVVPANNDKELQQKNEIYAQAEALRAWFFFNLTEIYAPHYDGTNGSELAIPLKLKLDREYLPQSTLKEVFDQIDNDLTDAETKLKNFSSSSVDAPYIFGLDAVRALKARIALYKGDYDQARDYSSYFINTDLLDSADYWMLWGDQYGTKNQEVIFMTHNLSDTDQGALLDYHNQYETNNVSLDRSFYNAFESSDVRKKNQYIDPTSRRPQKYLYLADDNNPNDTRMLNYKYFRTAEQYLIYAEASLKSNPEKAKDVVNKLREARGASALTSLQLSDVVAERRKELFQEGLRFYDLKRIAKELGIVVSRPNGTQLVPGDAKYTFDIPIDETNSNPYINE</sequence>
<protein>
    <recommendedName>
        <fullName evidence="1">SusD-like N-terminal domain-containing protein</fullName>
    </recommendedName>
</protein>
<proteinExistence type="predicted"/>